<evidence type="ECO:0000313" key="2">
    <source>
        <dbReference type="EMBL" id="KAJ2892699.1"/>
    </source>
</evidence>
<feature type="chain" id="PRO_5041997876" evidence="1">
    <location>
        <begin position="16"/>
        <end position="156"/>
    </location>
</feature>
<dbReference type="GO" id="GO:0009277">
    <property type="term" value="C:fungal-type cell wall"/>
    <property type="evidence" value="ECO:0007669"/>
    <property type="project" value="TreeGrafter"/>
</dbReference>
<keyword evidence="1" id="KW-0732">Signal</keyword>
<organism evidence="2 3">
    <name type="scientific">Zalerion maritima</name>
    <dbReference type="NCBI Taxonomy" id="339359"/>
    <lineage>
        <taxon>Eukaryota</taxon>
        <taxon>Fungi</taxon>
        <taxon>Dikarya</taxon>
        <taxon>Ascomycota</taxon>
        <taxon>Pezizomycotina</taxon>
        <taxon>Sordariomycetes</taxon>
        <taxon>Lulworthiomycetidae</taxon>
        <taxon>Lulworthiales</taxon>
        <taxon>Lulworthiaceae</taxon>
        <taxon>Zalerion</taxon>
    </lineage>
</organism>
<comment type="caution">
    <text evidence="2">The sequence shown here is derived from an EMBL/GenBank/DDBJ whole genome shotgun (WGS) entry which is preliminary data.</text>
</comment>
<name>A0AAD5WN50_9PEZI</name>
<proteinExistence type="predicted"/>
<dbReference type="EMBL" id="JAKWBI020000743">
    <property type="protein sequence ID" value="KAJ2892699.1"/>
    <property type="molecule type" value="Genomic_DNA"/>
</dbReference>
<dbReference type="PANTHER" id="PTHR35523:SF1">
    <property type="entry name" value="CELL WALL PROTEIN SED1"/>
    <property type="match status" value="1"/>
</dbReference>
<dbReference type="Proteomes" id="UP001201980">
    <property type="component" value="Unassembled WGS sequence"/>
</dbReference>
<dbReference type="GO" id="GO:0005199">
    <property type="term" value="F:structural constituent of cell wall"/>
    <property type="evidence" value="ECO:0007669"/>
    <property type="project" value="InterPro"/>
</dbReference>
<dbReference type="InterPro" id="IPR038843">
    <property type="entry name" value="Sed1/Spi1"/>
</dbReference>
<dbReference type="PANTHER" id="PTHR35523">
    <property type="entry name" value="CELL WALL PROTEIN SED1"/>
    <property type="match status" value="1"/>
</dbReference>
<sequence length="156" mass="15773">MQFLTIAAFAATASAWAMTGTGGPHYTTETVTAYTTYCPEPTTFCYEDKTYTITEATTLTITDCPDHGCTVVKPVYTSTAVDCGSGGCGGYVNTTVPYWPTGTGSSYTPSPTPGCSGAECGSEEEGSDTVETSNAGKVVALSGAALAGVLALAAAL</sequence>
<dbReference type="GO" id="GO:0031505">
    <property type="term" value="P:fungal-type cell wall organization"/>
    <property type="evidence" value="ECO:0007669"/>
    <property type="project" value="InterPro"/>
</dbReference>
<evidence type="ECO:0000256" key="1">
    <source>
        <dbReference type="SAM" id="SignalP"/>
    </source>
</evidence>
<protein>
    <submittedName>
        <fullName evidence="2">Uncharacterized protein</fullName>
    </submittedName>
</protein>
<accession>A0AAD5WN50</accession>
<feature type="signal peptide" evidence="1">
    <location>
        <begin position="1"/>
        <end position="15"/>
    </location>
</feature>
<gene>
    <name evidence="2" type="ORF">MKZ38_009474</name>
</gene>
<dbReference type="AlphaFoldDB" id="A0AAD5WN50"/>
<reference evidence="2" key="1">
    <citation type="submission" date="2022-07" db="EMBL/GenBank/DDBJ databases">
        <title>Draft genome sequence of Zalerion maritima ATCC 34329, a (micro)plastics degrading marine fungus.</title>
        <authorList>
            <person name="Paco A."/>
            <person name="Goncalves M.F.M."/>
            <person name="Rocha-Santos T.A.P."/>
            <person name="Alves A."/>
        </authorList>
    </citation>
    <scope>NUCLEOTIDE SEQUENCE</scope>
    <source>
        <strain evidence="2">ATCC 34329</strain>
    </source>
</reference>
<evidence type="ECO:0000313" key="3">
    <source>
        <dbReference type="Proteomes" id="UP001201980"/>
    </source>
</evidence>
<keyword evidence="3" id="KW-1185">Reference proteome</keyword>